<organism evidence="1">
    <name type="scientific">uncultured Gemmatimonadota bacterium</name>
    <dbReference type="NCBI Taxonomy" id="203437"/>
    <lineage>
        <taxon>Bacteria</taxon>
        <taxon>Pseudomonadati</taxon>
        <taxon>Gemmatimonadota</taxon>
        <taxon>environmental samples</taxon>
    </lineage>
</organism>
<evidence type="ECO:0000313" key="1">
    <source>
        <dbReference type="EMBL" id="CAA9365316.1"/>
    </source>
</evidence>
<protein>
    <submittedName>
        <fullName evidence="1">Uncharacterized protein</fullName>
    </submittedName>
</protein>
<feature type="non-terminal residue" evidence="1">
    <location>
        <position position="52"/>
    </location>
</feature>
<feature type="non-terminal residue" evidence="1">
    <location>
        <position position="1"/>
    </location>
</feature>
<accession>A0A6J4MRT4</accession>
<dbReference type="EMBL" id="CADCTW010000217">
    <property type="protein sequence ID" value="CAA9365316.1"/>
    <property type="molecule type" value="Genomic_DNA"/>
</dbReference>
<proteinExistence type="predicted"/>
<name>A0A6J4MRT4_9BACT</name>
<dbReference type="AlphaFoldDB" id="A0A6J4MRT4"/>
<reference evidence="1" key="1">
    <citation type="submission" date="2020-02" db="EMBL/GenBank/DDBJ databases">
        <authorList>
            <person name="Meier V. D."/>
        </authorList>
    </citation>
    <scope>NUCLEOTIDE SEQUENCE</scope>
    <source>
        <strain evidence="1">AVDCRST_MAG68</strain>
    </source>
</reference>
<gene>
    <name evidence="1" type="ORF">AVDCRST_MAG68-5147</name>
</gene>
<sequence>ESHHPIPALPRPPGGRPVVVRAVAARRHRYRWGGHRRRCRCRRSRTQGDPGM</sequence>